<keyword evidence="3" id="KW-0677">Repeat</keyword>
<evidence type="ECO:0000259" key="8">
    <source>
        <dbReference type="PROSITE" id="PS51214"/>
    </source>
</evidence>
<dbReference type="Pfam" id="PF00514">
    <property type="entry name" value="Arm"/>
    <property type="match status" value="2"/>
</dbReference>
<comment type="caution">
    <text evidence="9">The sequence shown here is derived from an EMBL/GenBank/DDBJ whole genome shotgun (WGS) entry which is preliminary data.</text>
</comment>
<evidence type="ECO:0000313" key="10">
    <source>
        <dbReference type="Proteomes" id="UP001516464"/>
    </source>
</evidence>
<evidence type="ECO:0000256" key="1">
    <source>
        <dbReference type="ARBA" id="ARBA00010394"/>
    </source>
</evidence>
<dbReference type="Gene3D" id="1.25.10.10">
    <property type="entry name" value="Leucine-rich Repeat Variant"/>
    <property type="match status" value="1"/>
</dbReference>
<dbReference type="PANTHER" id="PTHR23316">
    <property type="entry name" value="IMPORTIN ALPHA"/>
    <property type="match status" value="1"/>
</dbReference>
<reference evidence="9 10" key="1">
    <citation type="submission" date="2019-01" db="EMBL/GenBank/DDBJ databases">
        <title>Genomes sequencing and comparative genomics of infectious freshwater microsporidia, Cucumispora dikerogammari and Thelohania contejeani.</title>
        <authorList>
            <person name="Cormier A."/>
            <person name="Giraud I."/>
            <person name="Wattier R."/>
            <person name="Teixeira M."/>
            <person name="Grandjean F."/>
            <person name="Rigaud T."/>
            <person name="Cordaux R."/>
        </authorList>
    </citation>
    <scope>NUCLEOTIDE SEQUENCE [LARGE SCALE GENOMIC DNA]</scope>
    <source>
        <strain evidence="9">T1</strain>
        <tissue evidence="9">Spores</tissue>
    </source>
</reference>
<sequence>MFENRTGDARRRERSQAQVELRKQRRDELLNKKRSTTLASSTTSGPIPNMDTMRTRTLSDNTEEILSGVYEFRTLLSVEMQPPIQAVIDSGLVPRFVELLSPSCLAYKAAPGDLATNIRLEAAWVLTNIASGTTVQTQVVVDAGAVPLLVSMLEERNEELVDQAIWALGNIAGDSEKTRDEVINSGAGKTIVTLISTLKGKDEYLRLLRNATWLLSNLNRGRNPPPSREHMALSVSGIEQLLLINDSDIINDSFWALSYICDADEYSTDLVLNTFALDRAWVLLKSLVEYLQGKPGCNEMEGRLCLHAISPIIRMIGNIVTGSDLQTNKIIEKGFLPLLKEVLLDYKESNKTARIKKEICWTISNITAGTQEQVQAVMDAGFIPLLIDALVREELFVRTEACWALTNALSYTENNQNHLQVLINAGFLEALKDFLEAVTNVPEMQIQVLDGLRRALASGRVWGRINGSGNEVAARMIDCGLTGVIEGLAGSGGEQIRERADSILEEYFETYDEEL</sequence>
<feature type="compositionally biased region" description="Polar residues" evidence="7">
    <location>
        <begin position="36"/>
        <end position="46"/>
    </location>
</feature>
<organism evidence="9 10">
    <name type="scientific">Astathelohania contejeani</name>
    <dbReference type="NCBI Taxonomy" id="164912"/>
    <lineage>
        <taxon>Eukaryota</taxon>
        <taxon>Fungi</taxon>
        <taxon>Fungi incertae sedis</taxon>
        <taxon>Microsporidia</taxon>
        <taxon>Astathelohaniidae</taxon>
        <taxon>Astathelohania</taxon>
    </lineage>
</organism>
<evidence type="ECO:0000256" key="3">
    <source>
        <dbReference type="ARBA" id="ARBA00022737"/>
    </source>
</evidence>
<gene>
    <name evidence="9" type="primary">IMPA6</name>
    <name evidence="9" type="ORF">TCON_0890</name>
</gene>
<proteinExistence type="inferred from homology"/>
<dbReference type="PROSITE" id="PS50176">
    <property type="entry name" value="ARM_REPEAT"/>
    <property type="match status" value="2"/>
</dbReference>
<feature type="compositionally biased region" description="Basic and acidic residues" evidence="7">
    <location>
        <begin position="1"/>
        <end position="31"/>
    </location>
</feature>
<feature type="repeat" description="ARM" evidence="6">
    <location>
        <begin position="144"/>
        <end position="186"/>
    </location>
</feature>
<evidence type="ECO:0000256" key="6">
    <source>
        <dbReference type="PROSITE-ProRule" id="PRU00259"/>
    </source>
</evidence>
<keyword evidence="2 5" id="KW-0813">Transport</keyword>
<accession>A0ABQ7I0B9</accession>
<dbReference type="PROSITE" id="PS51214">
    <property type="entry name" value="IBB"/>
    <property type="match status" value="1"/>
</dbReference>
<evidence type="ECO:0000256" key="2">
    <source>
        <dbReference type="ARBA" id="ARBA00022448"/>
    </source>
</evidence>
<dbReference type="Pfam" id="PF01749">
    <property type="entry name" value="IBB"/>
    <property type="match status" value="1"/>
</dbReference>
<feature type="repeat" description="ARM" evidence="6">
    <location>
        <begin position="91"/>
        <end position="144"/>
    </location>
</feature>
<dbReference type="Proteomes" id="UP001516464">
    <property type="component" value="Unassembled WGS sequence"/>
</dbReference>
<dbReference type="EMBL" id="SBIQ01000042">
    <property type="protein sequence ID" value="KAF7683902.1"/>
    <property type="molecule type" value="Genomic_DNA"/>
</dbReference>
<dbReference type="InterPro" id="IPR036975">
    <property type="entry name" value="Importin-a_IBB_sf"/>
</dbReference>
<evidence type="ECO:0000256" key="4">
    <source>
        <dbReference type="ARBA" id="ARBA00022927"/>
    </source>
</evidence>
<feature type="domain" description="IBB" evidence="8">
    <location>
        <begin position="1"/>
        <end position="43"/>
    </location>
</feature>
<dbReference type="SUPFAM" id="SSF48371">
    <property type="entry name" value="ARM repeat"/>
    <property type="match status" value="1"/>
</dbReference>
<evidence type="ECO:0000256" key="5">
    <source>
        <dbReference type="PIRNR" id="PIRNR005673"/>
    </source>
</evidence>
<evidence type="ECO:0000256" key="7">
    <source>
        <dbReference type="SAM" id="MobiDB-lite"/>
    </source>
</evidence>
<dbReference type="Gene3D" id="1.20.5.690">
    <property type="entry name" value="Importin-alpha, importin-beta-binding domain"/>
    <property type="match status" value="1"/>
</dbReference>
<dbReference type="InterPro" id="IPR002652">
    <property type="entry name" value="Importin-a_IBB"/>
</dbReference>
<dbReference type="PIRSF" id="PIRSF005673">
    <property type="entry name" value="Importin_alpha"/>
    <property type="match status" value="1"/>
</dbReference>
<name>A0ABQ7I0B9_9MICR</name>
<feature type="region of interest" description="Disordered" evidence="7">
    <location>
        <begin position="1"/>
        <end position="55"/>
    </location>
</feature>
<dbReference type="InterPro" id="IPR016024">
    <property type="entry name" value="ARM-type_fold"/>
</dbReference>
<dbReference type="InterPro" id="IPR024931">
    <property type="entry name" value="Importin_alpha"/>
</dbReference>
<dbReference type="SMART" id="SM00185">
    <property type="entry name" value="ARM"/>
    <property type="match status" value="7"/>
</dbReference>
<keyword evidence="4 5" id="KW-0653">Protein transport</keyword>
<comment type="similarity">
    <text evidence="1 5">Belongs to the importin alpha family.</text>
</comment>
<evidence type="ECO:0000313" key="9">
    <source>
        <dbReference type="EMBL" id="KAF7683902.1"/>
    </source>
</evidence>
<keyword evidence="10" id="KW-1185">Reference proteome</keyword>
<dbReference type="InterPro" id="IPR011989">
    <property type="entry name" value="ARM-like"/>
</dbReference>
<dbReference type="InterPro" id="IPR000225">
    <property type="entry name" value="Armadillo"/>
</dbReference>
<protein>
    <recommendedName>
        <fullName evidence="5">Importin subunit alpha</fullName>
    </recommendedName>
</protein>